<dbReference type="Pfam" id="PF00294">
    <property type="entry name" value="PfkB"/>
    <property type="match status" value="1"/>
</dbReference>
<dbReference type="SUPFAM" id="SSF53613">
    <property type="entry name" value="Ribokinase-like"/>
    <property type="match status" value="1"/>
</dbReference>
<accession>A0A3B0V1U8</accession>
<organism evidence="5">
    <name type="scientific">hydrothermal vent metagenome</name>
    <dbReference type="NCBI Taxonomy" id="652676"/>
    <lineage>
        <taxon>unclassified sequences</taxon>
        <taxon>metagenomes</taxon>
        <taxon>ecological metagenomes</taxon>
    </lineage>
</organism>
<dbReference type="PANTHER" id="PTHR43320">
    <property type="entry name" value="SUGAR KINASE"/>
    <property type="match status" value="1"/>
</dbReference>
<evidence type="ECO:0000256" key="2">
    <source>
        <dbReference type="ARBA" id="ARBA00022679"/>
    </source>
</evidence>
<keyword evidence="3 5" id="KW-0418">Kinase</keyword>
<reference evidence="5" key="1">
    <citation type="submission" date="2018-06" db="EMBL/GenBank/DDBJ databases">
        <authorList>
            <person name="Zhirakovskaya E."/>
        </authorList>
    </citation>
    <scope>NUCLEOTIDE SEQUENCE</scope>
</reference>
<dbReference type="CDD" id="cd01168">
    <property type="entry name" value="adenosine_kinase"/>
    <property type="match status" value="1"/>
</dbReference>
<sequence length="331" mass="35856">MKKYNVYGIGNALVDIEFEVEEAFFNANEIEKGVMTLVDEERQSKLVKAIDGERIKKQGGGSAANTMIGLCEFGGSGFYSCKVANDNYGKFYMNDLTKAGLETNLDQDKLEDGITGKCLVMITPDADRTMNTFLGITATLDSSAIDEEAIKNADYVYIEGYLITSDSGKEAMKQTKALAEKHGVKTSITLSDPAIVNFFKPGFEEVIGDGVDLLFCNEDEAMQYTGTDNLLEAREKLKFIAKRFAITLGKNGAMIFDGDTFIDIESYKVDAIDSNGAGDMFAGAFLYGITNGHSYADAGKIASLAASKIVSKFGPRLEDGQAKEILKSVVG</sequence>
<evidence type="ECO:0000256" key="1">
    <source>
        <dbReference type="ARBA" id="ARBA00010688"/>
    </source>
</evidence>
<evidence type="ECO:0000256" key="3">
    <source>
        <dbReference type="ARBA" id="ARBA00022777"/>
    </source>
</evidence>
<protein>
    <submittedName>
        <fullName evidence="5">Ribokinase</fullName>
        <ecNumber evidence="5">2.7.1.15</ecNumber>
    </submittedName>
</protein>
<dbReference type="InterPro" id="IPR011611">
    <property type="entry name" value="PfkB_dom"/>
</dbReference>
<dbReference type="GO" id="GO:0004747">
    <property type="term" value="F:ribokinase activity"/>
    <property type="evidence" value="ECO:0007669"/>
    <property type="project" value="UniProtKB-EC"/>
</dbReference>
<dbReference type="EMBL" id="UOES01000040">
    <property type="protein sequence ID" value="VAW25946.1"/>
    <property type="molecule type" value="Genomic_DNA"/>
</dbReference>
<dbReference type="InterPro" id="IPR029056">
    <property type="entry name" value="Ribokinase-like"/>
</dbReference>
<keyword evidence="2 5" id="KW-0808">Transferase</keyword>
<dbReference type="PANTHER" id="PTHR43320:SF3">
    <property type="entry name" value="CARBOHYDRATE KINASE PFKB DOMAIN-CONTAINING PROTEIN"/>
    <property type="match status" value="1"/>
</dbReference>
<dbReference type="EC" id="2.7.1.15" evidence="5"/>
<gene>
    <name evidence="5" type="ORF">MNBD_BACTEROID06-69</name>
</gene>
<dbReference type="Gene3D" id="3.30.1110.10">
    <property type="match status" value="1"/>
</dbReference>
<comment type="similarity">
    <text evidence="1">Belongs to the carbohydrate kinase PfkB family.</text>
</comment>
<dbReference type="InterPro" id="IPR052700">
    <property type="entry name" value="Carb_kinase_PfkB-like"/>
</dbReference>
<evidence type="ECO:0000259" key="4">
    <source>
        <dbReference type="Pfam" id="PF00294"/>
    </source>
</evidence>
<proteinExistence type="inferred from homology"/>
<dbReference type="AlphaFoldDB" id="A0A3B0V1U8"/>
<evidence type="ECO:0000313" key="5">
    <source>
        <dbReference type="EMBL" id="VAW25946.1"/>
    </source>
</evidence>
<dbReference type="Gene3D" id="3.40.1190.20">
    <property type="match status" value="1"/>
</dbReference>
<name>A0A3B0V1U8_9ZZZZ</name>
<dbReference type="PROSITE" id="PS00584">
    <property type="entry name" value="PFKB_KINASES_2"/>
    <property type="match status" value="1"/>
</dbReference>
<feature type="domain" description="Carbohydrate kinase PfkB" evidence="4">
    <location>
        <begin position="48"/>
        <end position="316"/>
    </location>
</feature>
<dbReference type="InterPro" id="IPR002173">
    <property type="entry name" value="Carboh/pur_kinase_PfkB_CS"/>
</dbReference>